<proteinExistence type="predicted"/>
<dbReference type="Gene3D" id="3.40.50.1820">
    <property type="entry name" value="alpha/beta hydrolase"/>
    <property type="match status" value="1"/>
</dbReference>
<dbReference type="EMBL" id="CAJZAI010000014">
    <property type="protein sequence ID" value="CAG9181169.1"/>
    <property type="molecule type" value="Genomic_DNA"/>
</dbReference>
<accession>A0ABM8XLR0</accession>
<keyword evidence="1 4" id="KW-0378">Hydrolase</keyword>
<keyword evidence="5" id="KW-1185">Reference proteome</keyword>
<protein>
    <submittedName>
        <fullName evidence="4">Acetyl esterase</fullName>
        <ecNumber evidence="4">3.1.1.-</ecNumber>
    </submittedName>
</protein>
<dbReference type="EC" id="3.1.1.-" evidence="4"/>
<reference evidence="4 5" key="1">
    <citation type="submission" date="2021-08" db="EMBL/GenBank/DDBJ databases">
        <authorList>
            <person name="Peeters C."/>
        </authorList>
    </citation>
    <scope>NUCLEOTIDE SEQUENCE [LARGE SCALE GENOMIC DNA]</scope>
    <source>
        <strain evidence="4 5">LMG 23992</strain>
    </source>
</reference>
<dbReference type="PANTHER" id="PTHR48081:SF8">
    <property type="entry name" value="ALPHA_BETA HYDROLASE FOLD-3 DOMAIN-CONTAINING PROTEIN-RELATED"/>
    <property type="match status" value="1"/>
</dbReference>
<feature type="domain" description="Alpha/beta hydrolase fold-3" evidence="3">
    <location>
        <begin position="74"/>
        <end position="277"/>
    </location>
</feature>
<dbReference type="InterPro" id="IPR029058">
    <property type="entry name" value="AB_hydrolase_fold"/>
</dbReference>
<dbReference type="GO" id="GO:0016787">
    <property type="term" value="F:hydrolase activity"/>
    <property type="evidence" value="ECO:0007669"/>
    <property type="project" value="UniProtKB-KW"/>
</dbReference>
<sequence>MIGVPTSFGTPATVPMPQSPSQRSPAAPSANGNGQARVTEHKVASGEREISVCICYPPGYPAPAAEGGAPLPWLMYLHAGGFVDGGLERARQLVQSLAVSVPAVVVTPAYSLAPDHPFPAAPEDAYSTVEWVLRHARRLKVDKGRFALVGEEAGGNLAIALSQMLRDRCTAQPRGQWLIRPVTDPCLQHASCAGPGGGQVPLETLRRLACNYREYLPTPAASVHPYAAPALASRLAGLPPTLVQVAEVDALRAEGEAFAGRLAKAGVPAEAMIMPGACGDGVEETHDDCQSWVDEGARFLRRCLAAADDTSSRRESRP</sequence>
<comment type="caution">
    <text evidence="4">The sequence shown here is derived from an EMBL/GenBank/DDBJ whole genome shotgun (WGS) entry which is preliminary data.</text>
</comment>
<organism evidence="4 5">
    <name type="scientific">Cupriavidus laharis</name>
    <dbReference type="NCBI Taxonomy" id="151654"/>
    <lineage>
        <taxon>Bacteria</taxon>
        <taxon>Pseudomonadati</taxon>
        <taxon>Pseudomonadota</taxon>
        <taxon>Betaproteobacteria</taxon>
        <taxon>Burkholderiales</taxon>
        <taxon>Burkholderiaceae</taxon>
        <taxon>Cupriavidus</taxon>
    </lineage>
</organism>
<dbReference type="InterPro" id="IPR050300">
    <property type="entry name" value="GDXG_lipolytic_enzyme"/>
</dbReference>
<dbReference type="Proteomes" id="UP000727654">
    <property type="component" value="Unassembled WGS sequence"/>
</dbReference>
<dbReference type="Pfam" id="PF07859">
    <property type="entry name" value="Abhydrolase_3"/>
    <property type="match status" value="1"/>
</dbReference>
<evidence type="ECO:0000259" key="3">
    <source>
        <dbReference type="Pfam" id="PF07859"/>
    </source>
</evidence>
<name>A0ABM8XLR0_9BURK</name>
<evidence type="ECO:0000256" key="2">
    <source>
        <dbReference type="SAM" id="MobiDB-lite"/>
    </source>
</evidence>
<evidence type="ECO:0000256" key="1">
    <source>
        <dbReference type="ARBA" id="ARBA00022801"/>
    </source>
</evidence>
<dbReference type="PANTHER" id="PTHR48081">
    <property type="entry name" value="AB HYDROLASE SUPERFAMILY PROTEIN C4A8.06C"/>
    <property type="match status" value="1"/>
</dbReference>
<dbReference type="SUPFAM" id="SSF53474">
    <property type="entry name" value="alpha/beta-Hydrolases"/>
    <property type="match status" value="1"/>
</dbReference>
<evidence type="ECO:0000313" key="4">
    <source>
        <dbReference type="EMBL" id="CAG9181169.1"/>
    </source>
</evidence>
<gene>
    <name evidence="4" type="primary">aes_1</name>
    <name evidence="4" type="ORF">LMG23992_04426</name>
</gene>
<feature type="compositionally biased region" description="Low complexity" evidence="2">
    <location>
        <begin position="19"/>
        <end position="30"/>
    </location>
</feature>
<feature type="region of interest" description="Disordered" evidence="2">
    <location>
        <begin position="1"/>
        <end position="42"/>
    </location>
</feature>
<dbReference type="InterPro" id="IPR013094">
    <property type="entry name" value="AB_hydrolase_3"/>
</dbReference>
<evidence type="ECO:0000313" key="5">
    <source>
        <dbReference type="Proteomes" id="UP000727654"/>
    </source>
</evidence>